<organism evidence="1 2">
    <name type="scientific">Phoenix dactylifera</name>
    <name type="common">Date palm</name>
    <dbReference type="NCBI Taxonomy" id="42345"/>
    <lineage>
        <taxon>Eukaryota</taxon>
        <taxon>Viridiplantae</taxon>
        <taxon>Streptophyta</taxon>
        <taxon>Embryophyta</taxon>
        <taxon>Tracheophyta</taxon>
        <taxon>Spermatophyta</taxon>
        <taxon>Magnoliopsida</taxon>
        <taxon>Liliopsida</taxon>
        <taxon>Arecaceae</taxon>
        <taxon>Coryphoideae</taxon>
        <taxon>Phoeniceae</taxon>
        <taxon>Phoenix</taxon>
    </lineage>
</organism>
<evidence type="ECO:0000313" key="1">
    <source>
        <dbReference type="Proteomes" id="UP000228380"/>
    </source>
</evidence>
<proteinExistence type="predicted"/>
<dbReference type="Proteomes" id="UP000228380">
    <property type="component" value="Chromosome 9"/>
</dbReference>
<dbReference type="AlphaFoldDB" id="A0A8B9ARB1"/>
<reference evidence="1" key="1">
    <citation type="journal article" date="2019" name="Nat. Commun.">
        <title>Genome-wide association mapping of date palm fruit traits.</title>
        <authorList>
            <person name="Hazzouri K.M."/>
            <person name="Gros-Balthazard M."/>
            <person name="Flowers J.M."/>
            <person name="Copetti D."/>
            <person name="Lemansour A."/>
            <person name="Lebrun M."/>
            <person name="Masmoudi K."/>
            <person name="Ferrand S."/>
            <person name="Dhar M.I."/>
            <person name="Fresquez Z.A."/>
            <person name="Rosas U."/>
            <person name="Zhang J."/>
            <person name="Talag J."/>
            <person name="Lee S."/>
            <person name="Kudrna D."/>
            <person name="Powell R.F."/>
            <person name="Leitch I.J."/>
            <person name="Krueger R.R."/>
            <person name="Wing R.A."/>
            <person name="Amiri K.M.A."/>
            <person name="Purugganan M.D."/>
        </authorList>
    </citation>
    <scope>NUCLEOTIDE SEQUENCE [LARGE SCALE GENOMIC DNA]</scope>
    <source>
        <strain evidence="1">cv. Khalas</strain>
    </source>
</reference>
<dbReference type="GeneID" id="120111866"/>
<keyword evidence="1" id="KW-1185">Reference proteome</keyword>
<protein>
    <submittedName>
        <fullName evidence="2">Uncharacterized protein LOC120111866 isoform X2</fullName>
    </submittedName>
</protein>
<evidence type="ECO:0000313" key="2">
    <source>
        <dbReference type="RefSeq" id="XP_038985864.1"/>
    </source>
</evidence>
<reference evidence="2" key="2">
    <citation type="submission" date="2025-08" db="UniProtKB">
        <authorList>
            <consortium name="RefSeq"/>
        </authorList>
    </citation>
    <scope>IDENTIFICATION</scope>
    <source>
        <tissue evidence="2">Young leaves</tissue>
    </source>
</reference>
<name>A0A8B9ARB1_PHODC</name>
<gene>
    <name evidence="2" type="primary">LOC120111866</name>
</gene>
<dbReference type="RefSeq" id="XP_038985864.1">
    <property type="nucleotide sequence ID" value="XM_039129936.1"/>
</dbReference>
<sequence>MKSSHRLALLHPPWLSQLALPPSALFLDPFPIPDTDGRRFDLGACRALAARRSIWWTRQSRLEMGFLSVEENIQMDLVDPMNGLLRGKCVLDQSSSCIWRQRESKGSNIWSYNGCWFAIPSRCFQVNSAICVIRKLSAYLEYSGNLQAWNPDGSASRREALQILWSF</sequence>
<accession>A0A8B9ARB1</accession>